<keyword evidence="2" id="KW-1185">Reference proteome</keyword>
<dbReference type="EMBL" id="JACOFZ010000001">
    <property type="protein sequence ID" value="MBC3879970.1"/>
    <property type="molecule type" value="Genomic_DNA"/>
</dbReference>
<evidence type="ECO:0000313" key="2">
    <source>
        <dbReference type="Proteomes" id="UP000627446"/>
    </source>
</evidence>
<evidence type="ECO:0008006" key="3">
    <source>
        <dbReference type="Google" id="ProtNLM"/>
    </source>
</evidence>
<sequence>MKPYPKVNWWPGNLIPYESCLSFAVRFCALNNLGLKQFEQYFEIKIDGLASVSSSQIRRIADLLNEDLDAVKTIFSPTSILGKLSDDRFFLRSKTLAQVRVCDECVANGYHNFLHQVSWLAKCPFHNTSLRVIYVFSGGQSKTSQRFLELKHAMETCCKSWPYLQDIDKSFLENENFNRVLMWAKCALDSEDQLLKGLMVRFGSDSEYEEQTLKQTIGQLRSLEVIPQKIEHLFATLGETWQIELRRFPLDVKNNLKQATKLHDLRYIFSFFKSVGKYANRTGSYLDKLKSAQAKITQNYSSSRCSWGLRKDGFYSHWEKVDPDNWPHWCCQRPYEVAIEDLELGWGRAENILSSRKLEQERLSFVRESKTFYDEGFIGYTPEAQVSEDGRLYLYPQNWPCCEWVDKFMLGDLLNTIAEFEIEIAFECISIWLHDIELGKNPNERQDPRSCIYLCESEDGITVFKWFRRNEAIDIL</sequence>
<dbReference type="AlphaFoldDB" id="A0A923HHM4"/>
<proteinExistence type="predicted"/>
<dbReference type="RefSeq" id="WP_186915477.1">
    <property type="nucleotide sequence ID" value="NZ_JACOFZ010000001.1"/>
</dbReference>
<name>A0A923HHM4_9BURK</name>
<dbReference type="Proteomes" id="UP000627446">
    <property type="component" value="Unassembled WGS sequence"/>
</dbReference>
<organism evidence="1 2">
    <name type="scientific">Undibacterium nitidum</name>
    <dbReference type="NCBI Taxonomy" id="2762298"/>
    <lineage>
        <taxon>Bacteria</taxon>
        <taxon>Pseudomonadati</taxon>
        <taxon>Pseudomonadota</taxon>
        <taxon>Betaproteobacteria</taxon>
        <taxon>Burkholderiales</taxon>
        <taxon>Oxalobacteraceae</taxon>
        <taxon>Undibacterium</taxon>
    </lineage>
</organism>
<comment type="caution">
    <text evidence="1">The sequence shown here is derived from an EMBL/GenBank/DDBJ whole genome shotgun (WGS) entry which is preliminary data.</text>
</comment>
<evidence type="ECO:0000313" key="1">
    <source>
        <dbReference type="EMBL" id="MBC3879970.1"/>
    </source>
</evidence>
<reference evidence="1" key="1">
    <citation type="submission" date="2020-08" db="EMBL/GenBank/DDBJ databases">
        <title>Novel species isolated from subtropical streams in China.</title>
        <authorList>
            <person name="Lu H."/>
        </authorList>
    </citation>
    <scope>NUCLEOTIDE SEQUENCE</scope>
    <source>
        <strain evidence="1">LX22W</strain>
    </source>
</reference>
<gene>
    <name evidence="1" type="ORF">H8K36_01155</name>
</gene>
<protein>
    <recommendedName>
        <fullName evidence="3">TniQ protein</fullName>
    </recommendedName>
</protein>
<accession>A0A923HHM4</accession>